<dbReference type="RefSeq" id="WP_145277043.1">
    <property type="nucleotide sequence ID" value="NZ_CP036426.1"/>
</dbReference>
<accession>A0A518HCW1</accession>
<dbReference type="EMBL" id="CP036426">
    <property type="protein sequence ID" value="QDV38506.1"/>
    <property type="molecule type" value="Genomic_DNA"/>
</dbReference>
<dbReference type="OrthoDB" id="791686at2"/>
<reference evidence="2 3" key="1">
    <citation type="submission" date="2019-02" db="EMBL/GenBank/DDBJ databases">
        <title>Deep-cultivation of Planctomycetes and their phenomic and genomic characterization uncovers novel biology.</title>
        <authorList>
            <person name="Wiegand S."/>
            <person name="Jogler M."/>
            <person name="Boedeker C."/>
            <person name="Pinto D."/>
            <person name="Vollmers J."/>
            <person name="Rivas-Marin E."/>
            <person name="Kohn T."/>
            <person name="Peeters S.H."/>
            <person name="Heuer A."/>
            <person name="Rast P."/>
            <person name="Oberbeckmann S."/>
            <person name="Bunk B."/>
            <person name="Jeske O."/>
            <person name="Meyerdierks A."/>
            <person name="Storesund J.E."/>
            <person name="Kallscheuer N."/>
            <person name="Luecker S."/>
            <person name="Lage O.M."/>
            <person name="Pohl T."/>
            <person name="Merkel B.J."/>
            <person name="Hornburger P."/>
            <person name="Mueller R.-W."/>
            <person name="Bruemmer F."/>
            <person name="Labrenz M."/>
            <person name="Spormann A.M."/>
            <person name="Op den Camp H."/>
            <person name="Overmann J."/>
            <person name="Amann R."/>
            <person name="Jetten M.S.M."/>
            <person name="Mascher T."/>
            <person name="Medema M.H."/>
            <person name="Devos D.P."/>
            <person name="Kaster A.-K."/>
            <person name="Ovreas L."/>
            <person name="Rohde M."/>
            <person name="Galperin M.Y."/>
            <person name="Jogler C."/>
        </authorList>
    </citation>
    <scope>NUCLEOTIDE SEQUENCE [LARGE SCALE GENOMIC DNA]</scope>
    <source>
        <strain evidence="2 3">ElP</strain>
    </source>
</reference>
<feature type="compositionally biased region" description="Low complexity" evidence="1">
    <location>
        <begin position="140"/>
        <end position="155"/>
    </location>
</feature>
<proteinExistence type="predicted"/>
<dbReference type="AlphaFoldDB" id="A0A518HCW1"/>
<evidence type="ECO:0000313" key="3">
    <source>
        <dbReference type="Proteomes" id="UP000317835"/>
    </source>
</evidence>
<gene>
    <name evidence="2" type="ORF">ElP_64610</name>
</gene>
<feature type="compositionally biased region" description="Basic and acidic residues" evidence="1">
    <location>
        <begin position="103"/>
        <end position="113"/>
    </location>
</feature>
<feature type="compositionally biased region" description="Basic residues" evidence="1">
    <location>
        <begin position="1"/>
        <end position="10"/>
    </location>
</feature>
<organism evidence="2 3">
    <name type="scientific">Tautonia plasticadhaerens</name>
    <dbReference type="NCBI Taxonomy" id="2527974"/>
    <lineage>
        <taxon>Bacteria</taxon>
        <taxon>Pseudomonadati</taxon>
        <taxon>Planctomycetota</taxon>
        <taxon>Planctomycetia</taxon>
        <taxon>Isosphaerales</taxon>
        <taxon>Isosphaeraceae</taxon>
        <taxon>Tautonia</taxon>
    </lineage>
</organism>
<dbReference type="Proteomes" id="UP000317835">
    <property type="component" value="Chromosome"/>
</dbReference>
<feature type="compositionally biased region" description="Basic and acidic residues" evidence="1">
    <location>
        <begin position="158"/>
        <end position="167"/>
    </location>
</feature>
<evidence type="ECO:0008006" key="4">
    <source>
        <dbReference type="Google" id="ProtNLM"/>
    </source>
</evidence>
<feature type="region of interest" description="Disordered" evidence="1">
    <location>
        <begin position="1"/>
        <end position="39"/>
    </location>
</feature>
<evidence type="ECO:0000313" key="2">
    <source>
        <dbReference type="EMBL" id="QDV38506.1"/>
    </source>
</evidence>
<evidence type="ECO:0000256" key="1">
    <source>
        <dbReference type="SAM" id="MobiDB-lite"/>
    </source>
</evidence>
<keyword evidence="3" id="KW-1185">Reference proteome</keyword>
<dbReference type="KEGG" id="tpla:ElP_64610"/>
<feature type="region of interest" description="Disordered" evidence="1">
    <location>
        <begin position="73"/>
        <end position="190"/>
    </location>
</feature>
<sequence>MARKKTKSKYTRPELRAEIKEDLKASDKGGTPGQWSARKSQLLVREYEKRGGGYTSGTKDEAAKSLEKWTDQDWQTVDGEGDAREGGKTKRYLPKMVWQALSDEERREAERTKTTKSKAGKQYVPWTPAIKRAFEEVEQGGSASDSKSGSPGSGSPMTRDELYDRAKQLGVSGRSRMTKVQLRRAIETAR</sequence>
<protein>
    <recommendedName>
        <fullName evidence="4">DUF5872 domain-containing protein</fullName>
    </recommendedName>
</protein>
<name>A0A518HCW1_9BACT</name>
<feature type="compositionally biased region" description="Basic and acidic residues" evidence="1">
    <location>
        <begin position="11"/>
        <end position="27"/>
    </location>
</feature>